<organism evidence="1 2">
    <name type="scientific">Dactylonectria estremocensis</name>
    <dbReference type="NCBI Taxonomy" id="1079267"/>
    <lineage>
        <taxon>Eukaryota</taxon>
        <taxon>Fungi</taxon>
        <taxon>Dikarya</taxon>
        <taxon>Ascomycota</taxon>
        <taxon>Pezizomycotina</taxon>
        <taxon>Sordariomycetes</taxon>
        <taxon>Hypocreomycetidae</taxon>
        <taxon>Hypocreales</taxon>
        <taxon>Nectriaceae</taxon>
        <taxon>Dactylonectria</taxon>
    </lineage>
</organism>
<protein>
    <recommendedName>
        <fullName evidence="3">Ankyrin</fullName>
    </recommendedName>
</protein>
<proteinExistence type="predicted"/>
<dbReference type="AlphaFoldDB" id="A0A9P9F296"/>
<keyword evidence="2" id="KW-1185">Reference proteome</keyword>
<dbReference type="OrthoDB" id="4730014at2759"/>
<evidence type="ECO:0000313" key="2">
    <source>
        <dbReference type="Proteomes" id="UP000717696"/>
    </source>
</evidence>
<dbReference type="Proteomes" id="UP000717696">
    <property type="component" value="Unassembled WGS sequence"/>
</dbReference>
<comment type="caution">
    <text evidence="1">The sequence shown here is derived from an EMBL/GenBank/DDBJ whole genome shotgun (WGS) entry which is preliminary data.</text>
</comment>
<dbReference type="InterPro" id="IPR036770">
    <property type="entry name" value="Ankyrin_rpt-contain_sf"/>
</dbReference>
<dbReference type="Pfam" id="PF12796">
    <property type="entry name" value="Ank_2"/>
    <property type="match status" value="1"/>
</dbReference>
<name>A0A9P9F296_9HYPO</name>
<dbReference type="EMBL" id="JAGMUU010000006">
    <property type="protein sequence ID" value="KAH7149848.1"/>
    <property type="molecule type" value="Genomic_DNA"/>
</dbReference>
<dbReference type="SUPFAM" id="SSF48403">
    <property type="entry name" value="Ankyrin repeat"/>
    <property type="match status" value="1"/>
</dbReference>
<evidence type="ECO:0008006" key="3">
    <source>
        <dbReference type="Google" id="ProtNLM"/>
    </source>
</evidence>
<reference evidence="1" key="1">
    <citation type="journal article" date="2021" name="Nat. Commun.">
        <title>Genetic determinants of endophytism in the Arabidopsis root mycobiome.</title>
        <authorList>
            <person name="Mesny F."/>
            <person name="Miyauchi S."/>
            <person name="Thiergart T."/>
            <person name="Pickel B."/>
            <person name="Atanasova L."/>
            <person name="Karlsson M."/>
            <person name="Huettel B."/>
            <person name="Barry K.W."/>
            <person name="Haridas S."/>
            <person name="Chen C."/>
            <person name="Bauer D."/>
            <person name="Andreopoulos W."/>
            <person name="Pangilinan J."/>
            <person name="LaButti K."/>
            <person name="Riley R."/>
            <person name="Lipzen A."/>
            <person name="Clum A."/>
            <person name="Drula E."/>
            <person name="Henrissat B."/>
            <person name="Kohler A."/>
            <person name="Grigoriev I.V."/>
            <person name="Martin F.M."/>
            <person name="Hacquard S."/>
        </authorList>
    </citation>
    <scope>NUCLEOTIDE SEQUENCE</scope>
    <source>
        <strain evidence="1">MPI-CAGE-AT-0021</strain>
    </source>
</reference>
<dbReference type="InterPro" id="IPR002110">
    <property type="entry name" value="Ankyrin_rpt"/>
</dbReference>
<accession>A0A9P9F296</accession>
<dbReference type="Gene3D" id="1.25.40.20">
    <property type="entry name" value="Ankyrin repeat-containing domain"/>
    <property type="match status" value="1"/>
</dbReference>
<sequence length="589" mass="65972">MAISWGSNRGWKISPVILGTSRIVNSNESPAFKGIRQTRTLLRSTRFKDSQHQVRALETTLRDLFQGYIASPLDEDSAGNTLLYEVLKLVCVHNLEDVSRSVGFAGPEYLSLIRYLLDSGANPNVLQSPNKADFFVMGGGTALDMSAWSFVSATNRQTRTTFGHATYLQLVKDGGYFSRAIDGPKRRHPIHWFQNFKTEFRIFQQFAEQSEVHGSFTELIIAIIQQSESDLKREIFRCDVNHVSPENGLSAIHFAIYWPLALRELINAGANVNCQDHYGRRPVHLAVACGQREAVEILIAADCSLFTPHYSNSLLQESLRNGRDFDQTTNVIVDALVSRHTRLVNLALSTLPDTSELKTQLIVGTVWEIMAPQIANELAACNQQIPAALKLHRDGEGVYDTAELHADIRLTIPLAERLWRGGFLRINECAPLNGLTPILQAWYGETSYYTCQSSIRTMWNSFNAHWFLSDPVSIILAVGLAHRGILHAGVGQYLRVNRRRSQSNPLSSFKRNSNRKSQSAETKCQGANALFHGSQSVQCSTIIVRRWDHENVFQVLELDQVPKSMTMPSTRLLSSCPGGVVTLNQPFHH</sequence>
<evidence type="ECO:0000313" key="1">
    <source>
        <dbReference type="EMBL" id="KAH7149848.1"/>
    </source>
</evidence>
<gene>
    <name evidence="1" type="ORF">B0J13DRAFT_660603</name>
</gene>
<dbReference type="SMART" id="SM00248">
    <property type="entry name" value="ANK"/>
    <property type="match status" value="3"/>
</dbReference>